<evidence type="ECO:0000313" key="5">
    <source>
        <dbReference type="Proteomes" id="UP000270025"/>
    </source>
</evidence>
<dbReference type="GO" id="GO:0006508">
    <property type="term" value="P:proteolysis"/>
    <property type="evidence" value="ECO:0007669"/>
    <property type="project" value="UniProtKB-KW"/>
</dbReference>
<evidence type="ECO:0000256" key="1">
    <source>
        <dbReference type="ARBA" id="ARBA00009067"/>
    </source>
</evidence>
<dbReference type="GO" id="GO:0080120">
    <property type="term" value="P:CAAX-box protein maturation"/>
    <property type="evidence" value="ECO:0007669"/>
    <property type="project" value="UniProtKB-ARBA"/>
</dbReference>
<feature type="transmembrane region" description="Helical" evidence="2">
    <location>
        <begin position="7"/>
        <end position="27"/>
    </location>
</feature>
<feature type="transmembrane region" description="Helical" evidence="2">
    <location>
        <begin position="39"/>
        <end position="59"/>
    </location>
</feature>
<comment type="similarity">
    <text evidence="1">Belongs to the UPF0177 family.</text>
</comment>
<dbReference type="PANTHER" id="PTHR36435:SF1">
    <property type="entry name" value="CAAX AMINO TERMINAL PROTEASE FAMILY PROTEIN"/>
    <property type="match status" value="1"/>
</dbReference>
<dbReference type="InterPro" id="IPR052710">
    <property type="entry name" value="CAAX_protease"/>
</dbReference>
<evidence type="ECO:0000256" key="2">
    <source>
        <dbReference type="SAM" id="Phobius"/>
    </source>
</evidence>
<dbReference type="InterPro" id="IPR003675">
    <property type="entry name" value="Rce1/LyrA-like_dom"/>
</dbReference>
<sequence length="224" mass="25235">MSKTDRLFQLATIGILCINFALFNVGLPTDLVGHLSDDSYYGLILLLIGLIGGLAVTLLVKSRRWDLYGKFTFKASYFAVFVLVFLAHFLWDMFSAAVFPPTKNSIALAEISEDLSGWALMLIRYVYACLLAPIVEELVFRDLVMTALAPYQKYKLDMLVSASLFSLSHVWQHGWDLPSFIVYLVPGLLFCAVLRYTKSIYWAILQHASWNSFLTLLSLLVSGI</sequence>
<dbReference type="PANTHER" id="PTHR36435">
    <property type="entry name" value="SLR1288 PROTEIN"/>
    <property type="match status" value="1"/>
</dbReference>
<feature type="transmembrane region" description="Helical" evidence="2">
    <location>
        <begin position="180"/>
        <end position="197"/>
    </location>
</feature>
<gene>
    <name evidence="4" type="ORF">NCTC3166_00328</name>
</gene>
<keyword evidence="5" id="KW-1185">Reference proteome</keyword>
<proteinExistence type="inferred from homology"/>
<reference evidence="4 5" key="1">
    <citation type="submission" date="2018-12" db="EMBL/GenBank/DDBJ databases">
        <authorList>
            <consortium name="Pathogen Informatics"/>
        </authorList>
    </citation>
    <scope>NUCLEOTIDE SEQUENCE [LARGE SCALE GENOMIC DNA]</scope>
    <source>
        <strain evidence="4 5">NCTC3166</strain>
    </source>
</reference>
<evidence type="ECO:0000313" key="4">
    <source>
        <dbReference type="EMBL" id="VED66542.1"/>
    </source>
</evidence>
<keyword evidence="2" id="KW-0812">Transmembrane</keyword>
<organism evidence="4 5">
    <name type="scientific">Streptococcus viridans</name>
    <dbReference type="NCBI Taxonomy" id="78535"/>
    <lineage>
        <taxon>Bacteria</taxon>
        <taxon>Bacillati</taxon>
        <taxon>Bacillota</taxon>
        <taxon>Bacilli</taxon>
        <taxon>Lactobacillales</taxon>
        <taxon>Streptococcaceae</taxon>
        <taxon>Streptococcus</taxon>
    </lineage>
</organism>
<name>A0A447Z2N9_9STRE</name>
<evidence type="ECO:0000259" key="3">
    <source>
        <dbReference type="Pfam" id="PF02517"/>
    </source>
</evidence>
<feature type="domain" description="CAAX prenyl protease 2/Lysostaphin resistance protein A-like" evidence="3">
    <location>
        <begin position="121"/>
        <end position="212"/>
    </location>
</feature>
<dbReference type="RefSeq" id="WP_126403738.1">
    <property type="nucleotide sequence ID" value="NZ_LR134266.1"/>
</dbReference>
<dbReference type="EMBL" id="LR134266">
    <property type="protein sequence ID" value="VED66542.1"/>
    <property type="molecule type" value="Genomic_DNA"/>
</dbReference>
<keyword evidence="4" id="KW-0645">Protease</keyword>
<protein>
    <submittedName>
        <fullName evidence="4">Putative metal-dependent membrane protease</fullName>
    </submittedName>
</protein>
<keyword evidence="2" id="KW-1133">Transmembrane helix</keyword>
<keyword evidence="2" id="KW-0472">Membrane</keyword>
<dbReference type="Pfam" id="PF02517">
    <property type="entry name" value="Rce1-like"/>
    <property type="match status" value="1"/>
</dbReference>
<dbReference type="KEGG" id="svf:NCTC3166_00328"/>
<accession>A0A447Z2N9</accession>
<keyword evidence="4" id="KW-0378">Hydrolase</keyword>
<dbReference type="GO" id="GO:0004175">
    <property type="term" value="F:endopeptidase activity"/>
    <property type="evidence" value="ECO:0007669"/>
    <property type="project" value="UniProtKB-ARBA"/>
</dbReference>
<dbReference type="AlphaFoldDB" id="A0A447Z2N9"/>
<feature type="transmembrane region" description="Helical" evidence="2">
    <location>
        <begin position="71"/>
        <end position="91"/>
    </location>
</feature>
<dbReference type="Proteomes" id="UP000270025">
    <property type="component" value="Chromosome"/>
</dbReference>